<gene>
    <name evidence="2" type="ORF">Aam_007_049</name>
</gene>
<keyword evidence="3" id="KW-1185">Reference proteome</keyword>
<proteinExistence type="predicted"/>
<reference evidence="2 3" key="1">
    <citation type="submission" date="2012-11" db="EMBL/GenBank/DDBJ databases">
        <title>Whole genome sequence of Acidocella aminolytica 101 = DSM 11237.</title>
        <authorList>
            <person name="Azuma Y."/>
            <person name="Higashiura N."/>
            <person name="Hirakawa H."/>
            <person name="Matsushita K."/>
        </authorList>
    </citation>
    <scope>NUCLEOTIDE SEQUENCE [LARGE SCALE GENOMIC DNA]</scope>
    <source>
        <strain evidence="3">101 / DSM 11237</strain>
    </source>
</reference>
<evidence type="ECO:0000313" key="2">
    <source>
        <dbReference type="EMBL" id="GAN78762.1"/>
    </source>
</evidence>
<evidence type="ECO:0000313" key="3">
    <source>
        <dbReference type="Proteomes" id="UP000032668"/>
    </source>
</evidence>
<keyword evidence="1" id="KW-0051">Antiviral defense</keyword>
<evidence type="ECO:0000256" key="1">
    <source>
        <dbReference type="ARBA" id="ARBA00023118"/>
    </source>
</evidence>
<evidence type="ECO:0008006" key="4">
    <source>
        <dbReference type="Google" id="ProtNLM"/>
    </source>
</evidence>
<dbReference type="RefSeq" id="WP_048877247.1">
    <property type="nucleotide sequence ID" value="NZ_BANC01000007.1"/>
</dbReference>
<dbReference type="EMBL" id="BANC01000007">
    <property type="protein sequence ID" value="GAN78762.1"/>
    <property type="molecule type" value="Genomic_DNA"/>
</dbReference>
<dbReference type="AlphaFoldDB" id="A0A0D6PAT3"/>
<name>A0A0D6PAT3_9PROT</name>
<dbReference type="Proteomes" id="UP000032668">
    <property type="component" value="Unassembled WGS sequence"/>
</dbReference>
<organism evidence="2 3">
    <name type="scientific">Acidocella aminolytica 101 = DSM 11237</name>
    <dbReference type="NCBI Taxonomy" id="1120923"/>
    <lineage>
        <taxon>Bacteria</taxon>
        <taxon>Pseudomonadati</taxon>
        <taxon>Pseudomonadota</taxon>
        <taxon>Alphaproteobacteria</taxon>
        <taxon>Acetobacterales</taxon>
        <taxon>Acidocellaceae</taxon>
        <taxon>Acidocella</taxon>
    </lineage>
</organism>
<accession>A0A0D6PAT3</accession>
<comment type="caution">
    <text evidence="2">The sequence shown here is derived from an EMBL/GenBank/DDBJ whole genome shotgun (WGS) entry which is preliminary data.</text>
</comment>
<sequence>MNALTRDSSNHILDEGDVLLADVAVRIQLPPSSYAIAEGRYNTLANWIERDGSPLQGLVGLVYGQGGVATGSVVANRASNDEYDVDAIIGLSIQPNSDPQLVLDTLYDSVRGEPGSRYYNVTTRCTRCVQVAYADSMHVDLTPAVLLQGRPDRESIIFHHRAETPHIAGRHIIANPYGFADWFKANTPPEPLFGQVFGGYIVMDRALEKAQTEPLPDQLKPHETSRALLSLQLTKRFRNLRYNDRDHRCPPSVLLCRLIAEHKVFKSGFAVALLSHVTYIRDEFRAAQQAKQLYYAVNPVCPTDVLTDRWPGSLADQGLWCRDLNHYVDQLTVYVHGSPTLAQRQAILADLFGEQAARSAVRDFADRMGKDKEAGRSRYTPGTGRLVVPAAPALLAPTRGRTEPRTNYFGGDAWWRT</sequence>
<dbReference type="CDD" id="cd05400">
    <property type="entry name" value="NT_2-5OAS_ClassI-CCAase"/>
    <property type="match status" value="1"/>
</dbReference>
<dbReference type="GO" id="GO:0051607">
    <property type="term" value="P:defense response to virus"/>
    <property type="evidence" value="ECO:0007669"/>
    <property type="project" value="UniProtKB-KW"/>
</dbReference>
<protein>
    <recommendedName>
        <fullName evidence="4">Nucleotidyltransferase</fullName>
    </recommendedName>
</protein>
<dbReference type="STRING" id="1120923.SAMN02746095_01223"/>
<dbReference type="OrthoDB" id="1118920at2"/>
<dbReference type="InterPro" id="IPR006116">
    <property type="entry name" value="NT_2-5OAS_ClassI-CCAase"/>
</dbReference>
<dbReference type="GO" id="GO:0016779">
    <property type="term" value="F:nucleotidyltransferase activity"/>
    <property type="evidence" value="ECO:0007669"/>
    <property type="project" value="InterPro"/>
</dbReference>